<dbReference type="InterPro" id="IPR023996">
    <property type="entry name" value="TonB-dep_OMP_SusC/RagA"/>
</dbReference>
<dbReference type="Pfam" id="PF07715">
    <property type="entry name" value="Plug"/>
    <property type="match status" value="1"/>
</dbReference>
<evidence type="ECO:0000256" key="1">
    <source>
        <dbReference type="ARBA" id="ARBA00004571"/>
    </source>
</evidence>
<dbReference type="GO" id="GO:0044718">
    <property type="term" value="P:siderophore transmembrane transport"/>
    <property type="evidence" value="ECO:0007669"/>
    <property type="project" value="TreeGrafter"/>
</dbReference>
<keyword evidence="2 10" id="KW-0813">Transport</keyword>
<comment type="subcellular location">
    <subcellularLocation>
        <location evidence="1 10">Cell outer membrane</location>
        <topology evidence="1 10">Multi-pass membrane protein</topology>
    </subcellularLocation>
</comment>
<dbReference type="InterPro" id="IPR039426">
    <property type="entry name" value="TonB-dep_rcpt-like"/>
</dbReference>
<feature type="domain" description="TonB-dependent receptor plug" evidence="13">
    <location>
        <begin position="132"/>
        <end position="238"/>
    </location>
</feature>
<dbReference type="STRING" id="362413.RC62_94"/>
<keyword evidence="9 10" id="KW-0998">Cell outer membrane</keyword>
<reference evidence="14 15" key="1">
    <citation type="submission" date="2014-09" db="EMBL/GenBank/DDBJ databases">
        <title>Genome sequence of Flavobacterium aquidurense RC62.</title>
        <authorList>
            <person name="Kim J.F."/>
            <person name="Kwak M.-J."/>
        </authorList>
    </citation>
    <scope>NUCLEOTIDE SEQUENCE [LARGE SCALE GENOMIC DNA]</scope>
    <source>
        <strain evidence="14 15">RC62</strain>
    </source>
</reference>
<dbReference type="SUPFAM" id="SSF56935">
    <property type="entry name" value="Porins"/>
    <property type="match status" value="1"/>
</dbReference>
<dbReference type="InterPro" id="IPR012910">
    <property type="entry name" value="Plug_dom"/>
</dbReference>
<dbReference type="OrthoDB" id="9768177at2"/>
<dbReference type="AlphaFoldDB" id="A0A0N8VP08"/>
<evidence type="ECO:0000259" key="13">
    <source>
        <dbReference type="Pfam" id="PF07715"/>
    </source>
</evidence>
<dbReference type="NCBIfam" id="TIGR04057">
    <property type="entry name" value="SusC_RagA_signa"/>
    <property type="match status" value="1"/>
</dbReference>
<evidence type="ECO:0000256" key="7">
    <source>
        <dbReference type="ARBA" id="ARBA00023136"/>
    </source>
</evidence>
<dbReference type="PATRIC" id="fig|362413.3.peg.95"/>
<dbReference type="PROSITE" id="PS52016">
    <property type="entry name" value="TONB_DEPENDENT_REC_3"/>
    <property type="match status" value="1"/>
</dbReference>
<dbReference type="Gene3D" id="2.170.130.10">
    <property type="entry name" value="TonB-dependent receptor, plug domain"/>
    <property type="match status" value="1"/>
</dbReference>
<dbReference type="InterPro" id="IPR037066">
    <property type="entry name" value="Plug_dom_sf"/>
</dbReference>
<comment type="caution">
    <text evidence="14">The sequence shown here is derived from an EMBL/GenBank/DDBJ whole genome shotgun (WGS) entry which is preliminary data.</text>
</comment>
<evidence type="ECO:0000256" key="4">
    <source>
        <dbReference type="ARBA" id="ARBA00022692"/>
    </source>
</evidence>
<keyword evidence="3 10" id="KW-1134">Transmembrane beta strand</keyword>
<protein>
    <submittedName>
        <fullName evidence="14">SusC-like TonB-dependent receptor</fullName>
    </submittedName>
</protein>
<gene>
    <name evidence="14" type="ORF">RC62_94</name>
</gene>
<evidence type="ECO:0000256" key="10">
    <source>
        <dbReference type="PROSITE-ProRule" id="PRU01360"/>
    </source>
</evidence>
<dbReference type="NCBIfam" id="TIGR04056">
    <property type="entry name" value="OMP_RagA_SusC"/>
    <property type="match status" value="1"/>
</dbReference>
<keyword evidence="8 14" id="KW-0675">Receptor</keyword>
<keyword evidence="7 10" id="KW-0472">Membrane</keyword>
<feature type="domain" description="TonB-dependent receptor-like beta-barrel" evidence="12">
    <location>
        <begin position="482"/>
        <end position="947"/>
    </location>
</feature>
<accession>A0A0N8VP08</accession>
<dbReference type="GO" id="GO:0009279">
    <property type="term" value="C:cell outer membrane"/>
    <property type="evidence" value="ECO:0007669"/>
    <property type="project" value="UniProtKB-SubCell"/>
</dbReference>
<keyword evidence="5" id="KW-0732">Signal</keyword>
<dbReference type="Pfam" id="PF13715">
    <property type="entry name" value="CarbopepD_reg_2"/>
    <property type="match status" value="1"/>
</dbReference>
<dbReference type="Gene3D" id="2.40.170.20">
    <property type="entry name" value="TonB-dependent receptor, beta-barrel domain"/>
    <property type="match status" value="1"/>
</dbReference>
<dbReference type="InterPro" id="IPR036942">
    <property type="entry name" value="Beta-barrel_TonB_sf"/>
</dbReference>
<name>A0A0N8VP08_9FLAO</name>
<sequence length="1006" mass="109940">MNSKNKKMVLHYMWTAKNVVFMIFMLFLSAGMFAQEKKQVSGTVYDNTGSVLPGATVIEVGTRNATTTDFDGKFSLSVAVGGYIEVSFIGSTTQKVLITAATKPNIDVRLQNDGYMLAEVQVVSVGYGTQKKSDLTGAISSLKSDDLVKGTISSTEQVLQGKVAGLNIIRPSGDPAAGSTIRLRGGTSLTASNSPLIVVDGIAGVDINIVQPSDIKSVDVLKDASATAIYGSRGANGVIIITTKSGTKGVSVTYSGLSSVGYVTDNLDLLSANQWRAYVRSTGNTDAVDYGGNTNWQKALQQTAISQSHTLSINSGKTDSGFRTSLSYLNNEGVIKSTGLERLSGNINAYQYLGDNKEVKFDMGLFANVDKWHPLDYRIFERSYNLNPTIPVYDANGKFSSVSGTLYENPVEILTNRKVDNERHRLLGYFKTEVKFLKDFLAVANISYEHNAVKGSTYKPSYAVLEGITENGYAQKTYTEFANAQGELYVNYNKVIDKHTIGALAGYSYLENIYEGFGAQRSGFVTDAFSYNNLGAGYNYRLGDVYSYKGKSNLVSFYARANYSYDGKYLLTGTVRRDGSSRFGENNKWGTFPSASVAWKVSSEEFMSNTKGWLDNLKFRVGYGVTGNQDGIGEYKSLSILGVGNDSYYDPTTGTWSLAYSPKQNPNPDLKWESTKQLNIGVDFSLFNRITGSFEYYAKNTDDLLYTYEVPQPPYLVGTMLANVGEMSNKGVELTLNADIIKGDKFSWNANLTLGHNVQKIEKLSNPTYKTDVIYSGSLHGLAGMSGQYSQIIAEGYPVGTFWGFESAGLGADGKMLYYNAAGDKVLDTALVDDDKRDLGNIQPDLTMGVGMNFTYGNFDLGVSGYGMFGQKALNATNMMLNDPNRLPTFNVPDDFLGSRITSAPKYSSYWIEDASFFRLQTVSVGYTLPLKYKNSKLRIYLMGENLAVFTSYKGVDPEIGLNAQDGINQTGKLDETGLAAPGIDRYNNYPRPTTISVGLNFTLNN</sequence>
<dbReference type="GO" id="GO:0015344">
    <property type="term" value="F:siderophore uptake transmembrane transporter activity"/>
    <property type="evidence" value="ECO:0007669"/>
    <property type="project" value="TreeGrafter"/>
</dbReference>
<evidence type="ECO:0000256" key="9">
    <source>
        <dbReference type="ARBA" id="ARBA00023237"/>
    </source>
</evidence>
<evidence type="ECO:0000256" key="11">
    <source>
        <dbReference type="RuleBase" id="RU003357"/>
    </source>
</evidence>
<evidence type="ECO:0000256" key="2">
    <source>
        <dbReference type="ARBA" id="ARBA00022448"/>
    </source>
</evidence>
<dbReference type="Gene3D" id="2.60.40.1120">
    <property type="entry name" value="Carboxypeptidase-like, regulatory domain"/>
    <property type="match status" value="1"/>
</dbReference>
<dbReference type="Pfam" id="PF00593">
    <property type="entry name" value="TonB_dep_Rec_b-barrel"/>
    <property type="match status" value="1"/>
</dbReference>
<dbReference type="EMBL" id="JRLF01000001">
    <property type="protein sequence ID" value="KQB43604.1"/>
    <property type="molecule type" value="Genomic_DNA"/>
</dbReference>
<dbReference type="InterPro" id="IPR000531">
    <property type="entry name" value="Beta-barrel_TonB"/>
</dbReference>
<evidence type="ECO:0000256" key="6">
    <source>
        <dbReference type="ARBA" id="ARBA00023077"/>
    </source>
</evidence>
<proteinExistence type="inferred from homology"/>
<dbReference type="PANTHER" id="PTHR30069">
    <property type="entry name" value="TONB-DEPENDENT OUTER MEMBRANE RECEPTOR"/>
    <property type="match status" value="1"/>
</dbReference>
<dbReference type="InterPro" id="IPR008969">
    <property type="entry name" value="CarboxyPept-like_regulatory"/>
</dbReference>
<evidence type="ECO:0000313" key="14">
    <source>
        <dbReference type="EMBL" id="KQB43604.1"/>
    </source>
</evidence>
<evidence type="ECO:0000313" key="15">
    <source>
        <dbReference type="Proteomes" id="UP000050443"/>
    </source>
</evidence>
<evidence type="ECO:0000256" key="5">
    <source>
        <dbReference type="ARBA" id="ARBA00022729"/>
    </source>
</evidence>
<evidence type="ECO:0000256" key="3">
    <source>
        <dbReference type="ARBA" id="ARBA00022452"/>
    </source>
</evidence>
<evidence type="ECO:0000259" key="12">
    <source>
        <dbReference type="Pfam" id="PF00593"/>
    </source>
</evidence>
<dbReference type="RefSeq" id="WP_082421184.1">
    <property type="nucleotide sequence ID" value="NZ_JRLF01000001.1"/>
</dbReference>
<keyword evidence="4 10" id="KW-0812">Transmembrane</keyword>
<keyword evidence="6 11" id="KW-0798">TonB box</keyword>
<dbReference type="PANTHER" id="PTHR30069:SF29">
    <property type="entry name" value="HEMOGLOBIN AND HEMOGLOBIN-HAPTOGLOBIN-BINDING PROTEIN 1-RELATED"/>
    <property type="match status" value="1"/>
</dbReference>
<comment type="similarity">
    <text evidence="10 11">Belongs to the TonB-dependent receptor family.</text>
</comment>
<dbReference type="InterPro" id="IPR023997">
    <property type="entry name" value="TonB-dep_OMP_SusC/RagA_CS"/>
</dbReference>
<dbReference type="SUPFAM" id="SSF49464">
    <property type="entry name" value="Carboxypeptidase regulatory domain-like"/>
    <property type="match status" value="1"/>
</dbReference>
<evidence type="ECO:0000256" key="8">
    <source>
        <dbReference type="ARBA" id="ARBA00023170"/>
    </source>
</evidence>
<organism evidence="14 15">
    <name type="scientific">Flavobacterium aquidurense</name>
    <dbReference type="NCBI Taxonomy" id="362413"/>
    <lineage>
        <taxon>Bacteria</taxon>
        <taxon>Pseudomonadati</taxon>
        <taxon>Bacteroidota</taxon>
        <taxon>Flavobacteriia</taxon>
        <taxon>Flavobacteriales</taxon>
        <taxon>Flavobacteriaceae</taxon>
        <taxon>Flavobacterium</taxon>
    </lineage>
</organism>
<dbReference type="Proteomes" id="UP000050443">
    <property type="component" value="Unassembled WGS sequence"/>
</dbReference>